<evidence type="ECO:0000256" key="4">
    <source>
        <dbReference type="ARBA" id="ARBA00023054"/>
    </source>
</evidence>
<comment type="similarity">
    <text evidence="2">Belongs to the EBP2 family.</text>
</comment>
<feature type="region of interest" description="Disordered" evidence="7">
    <location>
        <begin position="1"/>
        <end position="38"/>
    </location>
</feature>
<dbReference type="GO" id="GO:0030687">
    <property type="term" value="C:preribosome, large subunit precursor"/>
    <property type="evidence" value="ECO:0007669"/>
    <property type="project" value="TreeGrafter"/>
</dbReference>
<evidence type="ECO:0000313" key="8">
    <source>
        <dbReference type="EMBL" id="RUP45028.1"/>
    </source>
</evidence>
<name>A0A433D2G1_9FUNG</name>
<dbReference type="InterPro" id="IPR008610">
    <property type="entry name" value="Ebp2"/>
</dbReference>
<sequence length="303" mass="34414">MLDDDEAFSEEEVQEEDVALEDLDESDIEGEDEDLVTEQRITVNNQPALIRIYNDFKLKSLPWIETMTVTSAEPLVLKDVHNDLERELAFYQQALSAAKEGREKTKAAGVQFSRPDDYFAEMVKSDEHMEKVRQRLLDETASIKAAEEARRQRDLKKFGKKVQVEKLQARQKQKADELEKIKLMKRKRKGADDMTGGEDEFDISLDDGDDSKRGSKRAKGGKDAKGNASYRDGKNFNRARKDSKYGFGGKKRFAKSNTAESAADISDFNPRKNKGGFNKWSENSQSSQREKQARQSETPGIKG</sequence>
<dbReference type="GO" id="GO:0042273">
    <property type="term" value="P:ribosomal large subunit biogenesis"/>
    <property type="evidence" value="ECO:0007669"/>
    <property type="project" value="TreeGrafter"/>
</dbReference>
<gene>
    <name evidence="8" type="ORF">BC936DRAFT_148707</name>
</gene>
<feature type="compositionally biased region" description="Basic and acidic residues" evidence="7">
    <location>
        <begin position="220"/>
        <end position="244"/>
    </location>
</feature>
<evidence type="ECO:0000256" key="6">
    <source>
        <dbReference type="SAM" id="Coils"/>
    </source>
</evidence>
<dbReference type="Proteomes" id="UP000268093">
    <property type="component" value="Unassembled WGS sequence"/>
</dbReference>
<dbReference type="Pfam" id="PF05890">
    <property type="entry name" value="Ebp2"/>
    <property type="match status" value="1"/>
</dbReference>
<feature type="compositionally biased region" description="Acidic residues" evidence="7">
    <location>
        <begin position="195"/>
        <end position="209"/>
    </location>
</feature>
<dbReference type="AlphaFoldDB" id="A0A433D2G1"/>
<evidence type="ECO:0000313" key="9">
    <source>
        <dbReference type="Proteomes" id="UP000268093"/>
    </source>
</evidence>
<evidence type="ECO:0000256" key="3">
    <source>
        <dbReference type="ARBA" id="ARBA00022517"/>
    </source>
</evidence>
<dbReference type="GO" id="GO:0006364">
    <property type="term" value="P:rRNA processing"/>
    <property type="evidence" value="ECO:0007669"/>
    <property type="project" value="TreeGrafter"/>
</dbReference>
<evidence type="ECO:0000256" key="1">
    <source>
        <dbReference type="ARBA" id="ARBA00004604"/>
    </source>
</evidence>
<keyword evidence="3" id="KW-0690">Ribosome biogenesis</keyword>
<evidence type="ECO:0000256" key="2">
    <source>
        <dbReference type="ARBA" id="ARBA00007336"/>
    </source>
</evidence>
<comment type="caution">
    <text evidence="8">The sequence shown here is derived from an EMBL/GenBank/DDBJ whole genome shotgun (WGS) entry which is preliminary data.</text>
</comment>
<keyword evidence="4 6" id="KW-0175">Coiled coil</keyword>
<keyword evidence="9" id="KW-1185">Reference proteome</keyword>
<dbReference type="GO" id="GO:0034399">
    <property type="term" value="C:nuclear periphery"/>
    <property type="evidence" value="ECO:0007669"/>
    <property type="project" value="TreeGrafter"/>
</dbReference>
<feature type="region of interest" description="Disordered" evidence="7">
    <location>
        <begin position="184"/>
        <end position="303"/>
    </location>
</feature>
<feature type="coiled-coil region" evidence="6">
    <location>
        <begin position="129"/>
        <end position="184"/>
    </location>
</feature>
<dbReference type="GO" id="GO:0005730">
    <property type="term" value="C:nucleolus"/>
    <property type="evidence" value="ECO:0007669"/>
    <property type="project" value="UniProtKB-SubCell"/>
</dbReference>
<dbReference type="PANTHER" id="PTHR13028">
    <property type="entry name" value="RRNA PROCESSING PROTEIN EBNA1-BINDING PROTEIN-RELATED"/>
    <property type="match status" value="1"/>
</dbReference>
<proteinExistence type="inferred from homology"/>
<organism evidence="8 9">
    <name type="scientific">Jimgerdemannia flammicorona</name>
    <dbReference type="NCBI Taxonomy" id="994334"/>
    <lineage>
        <taxon>Eukaryota</taxon>
        <taxon>Fungi</taxon>
        <taxon>Fungi incertae sedis</taxon>
        <taxon>Mucoromycota</taxon>
        <taxon>Mucoromycotina</taxon>
        <taxon>Endogonomycetes</taxon>
        <taxon>Endogonales</taxon>
        <taxon>Endogonaceae</taxon>
        <taxon>Jimgerdemannia</taxon>
    </lineage>
</organism>
<accession>A0A433D2G1</accession>
<evidence type="ECO:0000256" key="5">
    <source>
        <dbReference type="ARBA" id="ARBA00023242"/>
    </source>
</evidence>
<reference evidence="8 9" key="1">
    <citation type="journal article" date="2018" name="New Phytol.">
        <title>Phylogenomics of Endogonaceae and evolution of mycorrhizas within Mucoromycota.</title>
        <authorList>
            <person name="Chang Y."/>
            <person name="Desiro A."/>
            <person name="Na H."/>
            <person name="Sandor L."/>
            <person name="Lipzen A."/>
            <person name="Clum A."/>
            <person name="Barry K."/>
            <person name="Grigoriev I.V."/>
            <person name="Martin F.M."/>
            <person name="Stajich J.E."/>
            <person name="Smith M.E."/>
            <person name="Bonito G."/>
            <person name="Spatafora J.W."/>
        </authorList>
    </citation>
    <scope>NUCLEOTIDE SEQUENCE [LARGE SCALE GENOMIC DNA]</scope>
    <source>
        <strain evidence="8 9">GMNB39</strain>
    </source>
</reference>
<dbReference type="PANTHER" id="PTHR13028:SF0">
    <property type="entry name" value="RRNA-PROCESSING PROTEIN EBP2-RELATED"/>
    <property type="match status" value="1"/>
</dbReference>
<dbReference type="OrthoDB" id="443772at2759"/>
<dbReference type="EMBL" id="RBNI01007910">
    <property type="protein sequence ID" value="RUP45028.1"/>
    <property type="molecule type" value="Genomic_DNA"/>
</dbReference>
<comment type="subcellular location">
    <subcellularLocation>
        <location evidence="1">Nucleus</location>
        <location evidence="1">Nucleolus</location>
    </subcellularLocation>
</comment>
<keyword evidence="5" id="KW-0539">Nucleus</keyword>
<protein>
    <submittedName>
        <fullName evidence="8">Eukaryotic rRNA processing</fullName>
    </submittedName>
</protein>
<evidence type="ECO:0000256" key="7">
    <source>
        <dbReference type="SAM" id="MobiDB-lite"/>
    </source>
</evidence>
<feature type="compositionally biased region" description="Acidic residues" evidence="7">
    <location>
        <begin position="1"/>
        <end position="36"/>
    </location>
</feature>